<comment type="catalytic activity">
    <reaction evidence="4">
        <text>L-threonyl-[protein] + ATP = O-phospho-L-threonyl-[protein] + ADP + H(+)</text>
        <dbReference type="Rhea" id="RHEA:46608"/>
        <dbReference type="Rhea" id="RHEA-COMP:11060"/>
        <dbReference type="Rhea" id="RHEA-COMP:11605"/>
        <dbReference type="ChEBI" id="CHEBI:15378"/>
        <dbReference type="ChEBI" id="CHEBI:30013"/>
        <dbReference type="ChEBI" id="CHEBI:30616"/>
        <dbReference type="ChEBI" id="CHEBI:61977"/>
        <dbReference type="ChEBI" id="CHEBI:456216"/>
        <dbReference type="EC" id="2.7.11.1"/>
    </reaction>
</comment>
<accession>A0A452XD21</accession>
<evidence type="ECO:0000313" key="9">
    <source>
        <dbReference type="Proteomes" id="UP000015105"/>
    </source>
</evidence>
<comment type="catalytic activity">
    <reaction evidence="5">
        <text>L-seryl-[protein] + ATP = O-phospho-L-seryl-[protein] + ADP + H(+)</text>
        <dbReference type="Rhea" id="RHEA:17989"/>
        <dbReference type="Rhea" id="RHEA-COMP:9863"/>
        <dbReference type="Rhea" id="RHEA-COMP:11604"/>
        <dbReference type="ChEBI" id="CHEBI:15378"/>
        <dbReference type="ChEBI" id="CHEBI:29999"/>
        <dbReference type="ChEBI" id="CHEBI:30616"/>
        <dbReference type="ChEBI" id="CHEBI:83421"/>
        <dbReference type="ChEBI" id="CHEBI:456216"/>
        <dbReference type="EC" id="2.7.11.1"/>
    </reaction>
</comment>
<evidence type="ECO:0000259" key="7">
    <source>
        <dbReference type="PROSITE" id="PS50927"/>
    </source>
</evidence>
<dbReference type="SUPFAM" id="SSF51110">
    <property type="entry name" value="alpha-D-mannose-specific plant lectins"/>
    <property type="match status" value="1"/>
</dbReference>
<evidence type="ECO:0000256" key="2">
    <source>
        <dbReference type="ARBA" id="ARBA00012513"/>
    </source>
</evidence>
<dbReference type="InterPro" id="IPR036426">
    <property type="entry name" value="Bulb-type_lectin_dom_sf"/>
</dbReference>
<feature type="domain" description="Bulb-type lectin" evidence="7">
    <location>
        <begin position="30"/>
        <end position="174"/>
    </location>
</feature>
<dbReference type="STRING" id="200361.A0A452XD21"/>
<keyword evidence="9" id="KW-1185">Reference proteome</keyword>
<proteinExistence type="predicted"/>
<evidence type="ECO:0000313" key="8">
    <source>
        <dbReference type="EnsemblPlants" id="AET0Gv20037100.1"/>
    </source>
</evidence>
<dbReference type="Gene3D" id="2.90.10.10">
    <property type="entry name" value="Bulb-type lectin domain"/>
    <property type="match status" value="1"/>
</dbReference>
<organism evidence="8 9">
    <name type="scientific">Aegilops tauschii subsp. strangulata</name>
    <name type="common">Goatgrass</name>
    <dbReference type="NCBI Taxonomy" id="200361"/>
    <lineage>
        <taxon>Eukaryota</taxon>
        <taxon>Viridiplantae</taxon>
        <taxon>Streptophyta</taxon>
        <taxon>Embryophyta</taxon>
        <taxon>Tracheophyta</taxon>
        <taxon>Spermatophyta</taxon>
        <taxon>Magnoliopsida</taxon>
        <taxon>Liliopsida</taxon>
        <taxon>Poales</taxon>
        <taxon>Poaceae</taxon>
        <taxon>BOP clade</taxon>
        <taxon>Pooideae</taxon>
        <taxon>Triticodae</taxon>
        <taxon>Triticeae</taxon>
        <taxon>Triticinae</taxon>
        <taxon>Aegilops</taxon>
    </lineage>
</organism>
<reference evidence="8" key="3">
    <citation type="submission" date="2019-03" db="UniProtKB">
        <authorList>
            <consortium name="EnsemblPlants"/>
        </authorList>
    </citation>
    <scope>IDENTIFICATION</scope>
</reference>
<protein>
    <recommendedName>
        <fullName evidence="2">non-specific serine/threonine protein kinase</fullName>
        <ecNumber evidence="2">2.7.11.1</ecNumber>
    </recommendedName>
</protein>
<dbReference type="CDD" id="cd00028">
    <property type="entry name" value="B_lectin"/>
    <property type="match status" value="1"/>
</dbReference>
<name>A0A452XD21_AEGTS</name>
<feature type="chain" id="PRO_5019483679" description="non-specific serine/threonine protein kinase" evidence="6">
    <location>
        <begin position="23"/>
        <end position="260"/>
    </location>
</feature>
<dbReference type="GO" id="GO:0004674">
    <property type="term" value="F:protein serine/threonine kinase activity"/>
    <property type="evidence" value="ECO:0007669"/>
    <property type="project" value="UniProtKB-EC"/>
</dbReference>
<evidence type="ECO:0000256" key="5">
    <source>
        <dbReference type="ARBA" id="ARBA00048679"/>
    </source>
</evidence>
<keyword evidence="6" id="KW-0732">Signal</keyword>
<feature type="signal peptide" evidence="6">
    <location>
        <begin position="1"/>
        <end position="22"/>
    </location>
</feature>
<dbReference type="Gramene" id="AET0Gv20037100.1">
    <property type="protein sequence ID" value="AET0Gv20037100.1"/>
    <property type="gene ID" value="AET0Gv20037100"/>
</dbReference>
<dbReference type="InterPro" id="IPR001480">
    <property type="entry name" value="Bulb-type_lectin_dom"/>
</dbReference>
<evidence type="ECO:0000256" key="4">
    <source>
        <dbReference type="ARBA" id="ARBA00047899"/>
    </source>
</evidence>
<dbReference type="EC" id="2.7.11.1" evidence="2"/>
<dbReference type="PANTHER" id="PTHR32444">
    <property type="entry name" value="BULB-TYPE LECTIN DOMAIN-CONTAINING PROTEIN"/>
    <property type="match status" value="1"/>
</dbReference>
<evidence type="ECO:0000256" key="6">
    <source>
        <dbReference type="SAM" id="SignalP"/>
    </source>
</evidence>
<dbReference type="PANTHER" id="PTHR32444:SF99">
    <property type="entry name" value="BULB-TYPE LECTIN DOMAIN-CONTAINING PROTEIN"/>
    <property type="match status" value="1"/>
</dbReference>
<keyword evidence="3" id="KW-0675">Receptor</keyword>
<evidence type="ECO:0000256" key="1">
    <source>
        <dbReference type="ARBA" id="ARBA00004479"/>
    </source>
</evidence>
<comment type="subcellular location">
    <subcellularLocation>
        <location evidence="1">Membrane</location>
        <topology evidence="1">Single-pass type I membrane protein</topology>
    </subcellularLocation>
</comment>
<reference evidence="9" key="1">
    <citation type="journal article" date="2014" name="Science">
        <title>Ancient hybridizations among the ancestral genomes of bread wheat.</title>
        <authorList>
            <consortium name="International Wheat Genome Sequencing Consortium,"/>
            <person name="Marcussen T."/>
            <person name="Sandve S.R."/>
            <person name="Heier L."/>
            <person name="Spannagl M."/>
            <person name="Pfeifer M."/>
            <person name="Jakobsen K.S."/>
            <person name="Wulff B.B."/>
            <person name="Steuernagel B."/>
            <person name="Mayer K.F."/>
            <person name="Olsen O.A."/>
        </authorList>
    </citation>
    <scope>NUCLEOTIDE SEQUENCE [LARGE SCALE GENOMIC DNA]</scope>
    <source>
        <strain evidence="9">cv. AL8/78</strain>
    </source>
</reference>
<dbReference type="GO" id="GO:0016020">
    <property type="term" value="C:membrane"/>
    <property type="evidence" value="ECO:0007669"/>
    <property type="project" value="UniProtKB-SubCell"/>
</dbReference>
<dbReference type="GO" id="GO:0051707">
    <property type="term" value="P:response to other organism"/>
    <property type="evidence" value="ECO:0007669"/>
    <property type="project" value="UniProtKB-ARBA"/>
</dbReference>
<sequence length="260" mass="28307">LFSMHPFYIVLVLGLLLLPTSCCSSSAPANDTLVAGRVFTVGDKLVSRNGKFALGFFQPAASTISKSSNNSWYLGIWFNKIPVFTTVWVANREEPITHPNINSTQLKITRDGNLVIVVKHANAGTESLVWSTHMINRTQTSNINTTTTSAAVLLNTGNLAVKVTDSPSSDLPLWQSFDYPADVVLPGAKLGWNKVTGLNRHIISKKSLIDLGLGSYSLGLDTTGLAILERRKNPAVVFWHWASSKTLSMSIIPVLKTILD</sequence>
<evidence type="ECO:0000256" key="3">
    <source>
        <dbReference type="ARBA" id="ARBA00023170"/>
    </source>
</evidence>
<dbReference type="Proteomes" id="UP000015105">
    <property type="component" value="Unassembled WGS sequence"/>
</dbReference>
<reference evidence="9" key="2">
    <citation type="journal article" date="2017" name="Nat. Plants">
        <title>The Aegilops tauschii genome reveals multiple impacts of transposons.</title>
        <authorList>
            <person name="Zhao G."/>
            <person name="Zou C."/>
            <person name="Li K."/>
            <person name="Wang K."/>
            <person name="Li T."/>
            <person name="Gao L."/>
            <person name="Zhang X."/>
            <person name="Wang H."/>
            <person name="Yang Z."/>
            <person name="Liu X."/>
            <person name="Jiang W."/>
            <person name="Mao L."/>
            <person name="Kong X."/>
            <person name="Jiao Y."/>
            <person name="Jia J."/>
        </authorList>
    </citation>
    <scope>NUCLEOTIDE SEQUENCE [LARGE SCALE GENOMIC DNA]</scope>
    <source>
        <strain evidence="9">cv. AL8/78</strain>
    </source>
</reference>
<dbReference type="AlphaFoldDB" id="A0A452XD21"/>
<dbReference type="EnsemblPlants" id="AET0Gv20037100.1">
    <property type="protein sequence ID" value="AET0Gv20037100.1"/>
    <property type="gene ID" value="AET0Gv20037100"/>
</dbReference>
<dbReference type="SMART" id="SM00108">
    <property type="entry name" value="B_lectin"/>
    <property type="match status" value="1"/>
</dbReference>
<dbReference type="Pfam" id="PF01453">
    <property type="entry name" value="B_lectin"/>
    <property type="match status" value="1"/>
</dbReference>
<dbReference type="PROSITE" id="PS50927">
    <property type="entry name" value="BULB_LECTIN"/>
    <property type="match status" value="1"/>
</dbReference>